<dbReference type="PANTHER" id="PTHR43245">
    <property type="entry name" value="BIFUNCTIONAL POLYMYXIN RESISTANCE PROTEIN ARNA"/>
    <property type="match status" value="1"/>
</dbReference>
<dbReference type="Gene3D" id="3.40.50.720">
    <property type="entry name" value="NAD(P)-binding Rossmann-like Domain"/>
    <property type="match status" value="1"/>
</dbReference>
<dbReference type="EMBL" id="JAFJYH010000110">
    <property type="protein sequence ID" value="KAG4419215.1"/>
    <property type="molecule type" value="Genomic_DNA"/>
</dbReference>
<feature type="domain" description="3-beta hydroxysteroid dehydrogenase/isomerase" evidence="4">
    <location>
        <begin position="14"/>
        <end position="295"/>
    </location>
</feature>
<gene>
    <name evidence="5" type="ORF">IFR04_007627</name>
</gene>
<feature type="transmembrane region" description="Helical" evidence="3">
    <location>
        <begin position="300"/>
        <end position="323"/>
    </location>
</feature>
<evidence type="ECO:0000313" key="5">
    <source>
        <dbReference type="EMBL" id="KAG4419215.1"/>
    </source>
</evidence>
<dbReference type="InterPro" id="IPR002225">
    <property type="entry name" value="3Beta_OHSteriod_DH/Estase"/>
</dbReference>
<comment type="similarity">
    <text evidence="1">Belongs to the 3-beta-HSD family.</text>
</comment>
<dbReference type="Pfam" id="PF01073">
    <property type="entry name" value="3Beta_HSD"/>
    <property type="match status" value="1"/>
</dbReference>
<dbReference type="Proteomes" id="UP000664132">
    <property type="component" value="Unassembled WGS sequence"/>
</dbReference>
<keyword evidence="3" id="KW-0472">Membrane</keyword>
<keyword evidence="3" id="KW-0812">Transmembrane</keyword>
<evidence type="ECO:0000313" key="6">
    <source>
        <dbReference type="Proteomes" id="UP000664132"/>
    </source>
</evidence>
<keyword evidence="6" id="KW-1185">Reference proteome</keyword>
<dbReference type="OrthoDB" id="10058185at2759"/>
<dbReference type="InterPro" id="IPR050177">
    <property type="entry name" value="Lipid_A_modif_metabolic_enz"/>
</dbReference>
<reference evidence="5" key="1">
    <citation type="submission" date="2021-02" db="EMBL/GenBank/DDBJ databases">
        <title>Genome sequence Cadophora malorum strain M34.</title>
        <authorList>
            <person name="Stefanovic E."/>
            <person name="Vu D."/>
            <person name="Scully C."/>
            <person name="Dijksterhuis J."/>
            <person name="Roader J."/>
            <person name="Houbraken J."/>
        </authorList>
    </citation>
    <scope>NUCLEOTIDE SEQUENCE</scope>
    <source>
        <strain evidence="5">M34</strain>
    </source>
</reference>
<proteinExistence type="inferred from homology"/>
<dbReference type="SUPFAM" id="SSF51735">
    <property type="entry name" value="NAD(P)-binding Rossmann-fold domains"/>
    <property type="match status" value="1"/>
</dbReference>
<dbReference type="GO" id="GO:0006694">
    <property type="term" value="P:steroid biosynthetic process"/>
    <property type="evidence" value="ECO:0007669"/>
    <property type="project" value="InterPro"/>
</dbReference>
<keyword evidence="3" id="KW-1133">Transmembrane helix</keyword>
<dbReference type="AlphaFoldDB" id="A0A8H7W6S4"/>
<sequence>MSQISSPLLPKSILVVGGCGFLGHHIVKSLLEEYKGTSPPLDISVIGLYTSQNRHDGVIYHICDITSLSRVRESISTIKPQVIIHTASALPSVIPTHESDDVDFFEKVNVGGTANLLECAKAEESVEVFVYTSSATILQQKESYMATEDAASSEVQMSISRFDPYSGTKGIADTMVLLASSRKPSKEGGLRNCCLRIGGMYGAGDTTLIWQIFQVLRLGQHRYQIGDGSKHSDFLAVENAAYAHVLAMKALLNSIAKYDAPKVDGEGFFISDGNLMSYRAFRLKLWGYSGYKHQAEDTKIVSASVVMAVAFILEWVYFIFSFGHKQPQVLRRRKMEWVCLNRTFDLTKAKERLGYVPKVSTDDALKSAAEWALRHQPELGLLDDEKKRL</sequence>
<dbReference type="PANTHER" id="PTHR43245:SF51">
    <property type="entry name" value="SHORT CHAIN DEHYDROGENASE_REDUCTASE FAMILY 42E, MEMBER 2"/>
    <property type="match status" value="1"/>
</dbReference>
<evidence type="ECO:0000256" key="1">
    <source>
        <dbReference type="ARBA" id="ARBA00009219"/>
    </source>
</evidence>
<evidence type="ECO:0000256" key="3">
    <source>
        <dbReference type="SAM" id="Phobius"/>
    </source>
</evidence>
<dbReference type="InterPro" id="IPR036291">
    <property type="entry name" value="NAD(P)-bd_dom_sf"/>
</dbReference>
<evidence type="ECO:0000256" key="2">
    <source>
        <dbReference type="ARBA" id="ARBA00023002"/>
    </source>
</evidence>
<protein>
    <recommendedName>
        <fullName evidence="4">3-beta hydroxysteroid dehydrogenase/isomerase domain-containing protein</fullName>
    </recommendedName>
</protein>
<name>A0A8H7W6S4_9HELO</name>
<keyword evidence="2" id="KW-0560">Oxidoreductase</keyword>
<dbReference type="GO" id="GO:0016616">
    <property type="term" value="F:oxidoreductase activity, acting on the CH-OH group of donors, NAD or NADP as acceptor"/>
    <property type="evidence" value="ECO:0007669"/>
    <property type="project" value="InterPro"/>
</dbReference>
<accession>A0A8H7W6S4</accession>
<evidence type="ECO:0000259" key="4">
    <source>
        <dbReference type="Pfam" id="PF01073"/>
    </source>
</evidence>
<comment type="caution">
    <text evidence="5">The sequence shown here is derived from an EMBL/GenBank/DDBJ whole genome shotgun (WGS) entry which is preliminary data.</text>
</comment>
<organism evidence="5 6">
    <name type="scientific">Cadophora malorum</name>
    <dbReference type="NCBI Taxonomy" id="108018"/>
    <lineage>
        <taxon>Eukaryota</taxon>
        <taxon>Fungi</taxon>
        <taxon>Dikarya</taxon>
        <taxon>Ascomycota</taxon>
        <taxon>Pezizomycotina</taxon>
        <taxon>Leotiomycetes</taxon>
        <taxon>Helotiales</taxon>
        <taxon>Ploettnerulaceae</taxon>
        <taxon>Cadophora</taxon>
    </lineage>
</organism>